<proteinExistence type="predicted"/>
<evidence type="ECO:0000313" key="2">
    <source>
        <dbReference type="EMBL" id="GIH20694.1"/>
    </source>
</evidence>
<protein>
    <recommendedName>
        <fullName evidence="4">Histidine kinase-, DNA gyrase B-, and HSP90-like ATPase</fullName>
    </recommendedName>
</protein>
<gene>
    <name evidence="2" type="ORF">Raf01_88660</name>
</gene>
<reference evidence="2" key="1">
    <citation type="submission" date="2021-01" db="EMBL/GenBank/DDBJ databases">
        <title>Whole genome shotgun sequence of Rugosimonospora africana NBRC 104875.</title>
        <authorList>
            <person name="Komaki H."/>
            <person name="Tamura T."/>
        </authorList>
    </citation>
    <scope>NUCLEOTIDE SEQUENCE</scope>
    <source>
        <strain evidence="2">NBRC 104875</strain>
    </source>
</reference>
<accession>A0A8J3VW85</accession>
<evidence type="ECO:0000256" key="1">
    <source>
        <dbReference type="SAM" id="MobiDB-lite"/>
    </source>
</evidence>
<feature type="compositionally biased region" description="Low complexity" evidence="1">
    <location>
        <begin position="481"/>
        <end position="492"/>
    </location>
</feature>
<dbReference type="Proteomes" id="UP000642748">
    <property type="component" value="Unassembled WGS sequence"/>
</dbReference>
<dbReference type="EMBL" id="BONZ01000103">
    <property type="protein sequence ID" value="GIH20694.1"/>
    <property type="molecule type" value="Genomic_DNA"/>
</dbReference>
<feature type="region of interest" description="Disordered" evidence="1">
    <location>
        <begin position="464"/>
        <end position="538"/>
    </location>
</feature>
<evidence type="ECO:0000313" key="3">
    <source>
        <dbReference type="Proteomes" id="UP000642748"/>
    </source>
</evidence>
<organism evidence="2 3">
    <name type="scientific">Rugosimonospora africana</name>
    <dbReference type="NCBI Taxonomy" id="556532"/>
    <lineage>
        <taxon>Bacteria</taxon>
        <taxon>Bacillati</taxon>
        <taxon>Actinomycetota</taxon>
        <taxon>Actinomycetes</taxon>
        <taxon>Micromonosporales</taxon>
        <taxon>Micromonosporaceae</taxon>
        <taxon>Rugosimonospora</taxon>
    </lineage>
</organism>
<comment type="caution">
    <text evidence="2">The sequence shown here is derived from an EMBL/GenBank/DDBJ whole genome shotgun (WGS) entry which is preliminary data.</text>
</comment>
<feature type="region of interest" description="Disordered" evidence="1">
    <location>
        <begin position="96"/>
        <end position="115"/>
    </location>
</feature>
<dbReference type="AlphaFoldDB" id="A0A8J3VW85"/>
<keyword evidence="3" id="KW-1185">Reference proteome</keyword>
<evidence type="ECO:0008006" key="4">
    <source>
        <dbReference type="Google" id="ProtNLM"/>
    </source>
</evidence>
<feature type="compositionally biased region" description="Basic and acidic residues" evidence="1">
    <location>
        <begin position="403"/>
        <end position="419"/>
    </location>
</feature>
<sequence>MFAERFAPHGSIDGHSVSQTLGTFSMDFWQVFLRETLQNSWDAREDPAGGVRFSIDAWRLKAAQFDALANGLLRERPPGALGGLLEAGDPIEVLTVTDSGTHGLGGPTRADRSSPDRRDFVDLVRNIGRDPAKGFAAGTYGYGKAVLFRASACATVVIFTRTIVRGRPTSRLIAMALTGPYDLDGLRHTGRHWWGRPDREVGAEPLIGQVAEEFAELLGMRRLTGDRTGTSIMVLAPRLDEDTGLRDVVETLAQTAADYAWPHLTAAPGARPALRVAFTCGGRAVPYPEPSSDDHLGPFVEAYHHCLRLLEGDGVPVQRWPWNIQEINGSRPQQRLGVLAWRTRLAGAVGAHERPPAEVALMRDPRLVVEYHPVAPDPSGQVITGVFVADPRLNDFFAAAEPPTHDRWQPGRAQRERYARNPVSQAINRLEGVFRDRRVVDPVDVTQTTDQVGVTRLASLLGTLLDTQPGGTDTRIPEPGPTAGAAPGAGTWTDGGGQGGAATAAGGEPGGGGTSQPPTEPRRPGTPPPPRPRRGTVTVRLHTRPRLTMTDRGVCADFPVDLDNRSAGDGVVLIAEPLVAVADGHPERPDGDVPVTVVGWHSRTEDSVHEGECLTVTPGTAGAWNVRVTQPADAAVTLVVRQEAVTT</sequence>
<name>A0A8J3VW85_9ACTN</name>
<feature type="region of interest" description="Disordered" evidence="1">
    <location>
        <begin position="402"/>
        <end position="421"/>
    </location>
</feature>